<dbReference type="FunFam" id="3.90.550.10:FF:000112">
    <property type="entry name" value="Cellulose synthase-like protein E1"/>
    <property type="match status" value="1"/>
</dbReference>
<evidence type="ECO:0000313" key="16">
    <source>
        <dbReference type="Proteomes" id="UP001152484"/>
    </source>
</evidence>
<evidence type="ECO:0000256" key="6">
    <source>
        <dbReference type="ARBA" id="ARBA00023034"/>
    </source>
</evidence>
<feature type="binding site" evidence="13">
    <location>
        <position position="279"/>
    </location>
    <ligand>
        <name>Mn(2+)</name>
        <dbReference type="ChEBI" id="CHEBI:29035"/>
    </ligand>
</feature>
<dbReference type="GO" id="GO:0071555">
    <property type="term" value="P:cell wall organization"/>
    <property type="evidence" value="ECO:0007669"/>
    <property type="project" value="UniProtKB-KW"/>
</dbReference>
<feature type="binding site" evidence="12">
    <location>
        <position position="141"/>
    </location>
    <ligand>
        <name>UDP-alpha-D-glucose</name>
        <dbReference type="ChEBI" id="CHEBI:58885"/>
    </ligand>
</feature>
<feature type="transmembrane region" description="Helical" evidence="14">
    <location>
        <begin position="595"/>
        <end position="613"/>
    </location>
</feature>
<feature type="transmembrane region" description="Helical" evidence="14">
    <location>
        <begin position="676"/>
        <end position="695"/>
    </location>
</feature>
<evidence type="ECO:0000256" key="12">
    <source>
        <dbReference type="PIRSR" id="PIRSR605150-2"/>
    </source>
</evidence>
<evidence type="ECO:0000256" key="8">
    <source>
        <dbReference type="ARBA" id="ARBA00023316"/>
    </source>
</evidence>
<evidence type="ECO:0000256" key="3">
    <source>
        <dbReference type="ARBA" id="ARBA00022679"/>
    </source>
</evidence>
<keyword evidence="5 14" id="KW-1133">Transmembrane helix</keyword>
<dbReference type="OrthoDB" id="1929172at2759"/>
<feature type="transmembrane region" description="Helical" evidence="14">
    <location>
        <begin position="645"/>
        <end position="664"/>
    </location>
</feature>
<keyword evidence="4 14" id="KW-0812">Transmembrane</keyword>
<dbReference type="InterPro" id="IPR005150">
    <property type="entry name" value="Cellulose_synth"/>
</dbReference>
<reference evidence="15" key="1">
    <citation type="submission" date="2022-07" db="EMBL/GenBank/DDBJ databases">
        <authorList>
            <person name="Macas J."/>
            <person name="Novak P."/>
            <person name="Neumann P."/>
        </authorList>
    </citation>
    <scope>NUCLEOTIDE SEQUENCE</scope>
</reference>
<dbReference type="Pfam" id="PF03552">
    <property type="entry name" value="Cellulose_synt"/>
    <property type="match status" value="2"/>
</dbReference>
<dbReference type="GO" id="GO:0016760">
    <property type="term" value="F:cellulose synthase (UDP-forming) activity"/>
    <property type="evidence" value="ECO:0007669"/>
    <property type="project" value="InterPro"/>
</dbReference>
<feature type="binding site" evidence="12">
    <location>
        <position position="112"/>
    </location>
    <ligand>
        <name>UDP-alpha-D-glucose</name>
        <dbReference type="ChEBI" id="CHEBI:58885"/>
    </ligand>
</feature>
<dbReference type="SUPFAM" id="SSF53448">
    <property type="entry name" value="Nucleotide-diphospho-sugar transferases"/>
    <property type="match status" value="1"/>
</dbReference>
<evidence type="ECO:0000256" key="7">
    <source>
        <dbReference type="ARBA" id="ARBA00023136"/>
    </source>
</evidence>
<evidence type="ECO:0000256" key="9">
    <source>
        <dbReference type="ARBA" id="ARBA00037405"/>
    </source>
</evidence>
<comment type="subcellular location">
    <subcellularLocation>
        <location evidence="1">Golgi apparatus membrane</location>
        <topology evidence="1">Multi-pass membrane protein</topology>
    </subcellularLocation>
</comment>
<sequence length="729" mass="82694">MEDDGKYEALFETKTGKGRVVYRLLASTILAGIVCVLIYRVLHMPAEASGGMGWWVGMLAAEMWFGFYWLLTQFLRWNLLFRRPFPHRLLKRYGNNLPNVDVFVCTADPKTEPPIMVVNTVLSVMAYDYPPEKLSVYLSDDAGSELTFYALLEASIFSKHWLPFCKKNNIDPRCPAAYFPLHQDGVEPTGFSMLKKRYQEMENRIMIACKLGRVPTDDLFEEKGYFKWDPSSSPGNHAAMVKILIDGREEESKDNEGYVLPTLVYMAREKRPQYFHNFKAGAMNGLIRVSSEISNAPIILNVDCDMYSNNSGSIQDALCFFMDEKKSHNIAFAQFPQNFQNITKNDLYGGSLLVTDKVEFHGLDGCGGPLYIGTGCFHRREALCGREFSKENKIELKSHSPIRTHTNACELEDRLQELVSCTYEQDTQWGYEIGLKYGCPVEDILTGLSIVSHGWKSAYYSPTKKAFLGVTVTTLEQALVQHKRWSEGDLQILFSKYSPVWYGLGKLNTGLIFGSLTYCLWSPNCLALLYYSIVPSLHLLKGSPLFPQVSSKWILAFAYLIVVEHAYSCSEFLWAGGTLLGWWNDQRMWLYKRSSSYLFALLDTVLKLVGYSSNHTFVISSKVCDEDVSLRYEQEIMEFGSTSPMFTVLSTLAMINLFCFVWVLKKMATEEFIVQSLGLQIVLCGVLVLINLPLYNGMFFRTDHGKMPIITTLKSTIVALSVCTCFAIS</sequence>
<feature type="binding site" evidence="13">
    <location>
        <position position="303"/>
    </location>
    <ligand>
        <name>Mn(2+)</name>
        <dbReference type="ChEBI" id="CHEBI:29035"/>
    </ligand>
</feature>
<keyword evidence="7 14" id="KW-0472">Membrane</keyword>
<evidence type="ECO:0000256" key="10">
    <source>
        <dbReference type="ARBA" id="ARBA00060766"/>
    </source>
</evidence>
<evidence type="ECO:0008006" key="17">
    <source>
        <dbReference type="Google" id="ProtNLM"/>
    </source>
</evidence>
<feature type="active site" evidence="11">
    <location>
        <position position="141"/>
    </location>
</feature>
<dbReference type="GO" id="GO:0030244">
    <property type="term" value="P:cellulose biosynthetic process"/>
    <property type="evidence" value="ECO:0007669"/>
    <property type="project" value="InterPro"/>
</dbReference>
<feature type="transmembrane region" description="Helical" evidence="14">
    <location>
        <begin position="54"/>
        <end position="75"/>
    </location>
</feature>
<feature type="transmembrane region" description="Helical" evidence="14">
    <location>
        <begin position="707"/>
        <end position="728"/>
    </location>
</feature>
<gene>
    <name evidence="15" type="ORF">CEURO_LOCUS20735</name>
</gene>
<keyword evidence="2" id="KW-0328">Glycosyltransferase</keyword>
<feature type="transmembrane region" description="Helical" evidence="14">
    <location>
        <begin position="20"/>
        <end position="42"/>
    </location>
</feature>
<dbReference type="FunFam" id="3.90.550.10:FF:000138">
    <property type="entry name" value="Cellulose synthase isolog"/>
    <property type="match status" value="1"/>
</dbReference>
<comment type="similarity">
    <text evidence="10">Belongs to the glycosyltransferase 2 family. Plant cellulose synthase-like E subfamily.</text>
</comment>
<dbReference type="PANTHER" id="PTHR13301">
    <property type="entry name" value="X-BOX TRANSCRIPTION FACTOR-RELATED"/>
    <property type="match status" value="1"/>
</dbReference>
<keyword evidence="8" id="KW-0961">Cell wall biogenesis/degradation</keyword>
<evidence type="ECO:0000256" key="14">
    <source>
        <dbReference type="SAM" id="Phobius"/>
    </source>
</evidence>
<proteinExistence type="inferred from homology"/>
<keyword evidence="16" id="KW-1185">Reference proteome</keyword>
<feature type="transmembrane region" description="Helical" evidence="14">
    <location>
        <begin position="553"/>
        <end position="583"/>
    </location>
</feature>
<dbReference type="AlphaFoldDB" id="A0A9P0ZU31"/>
<evidence type="ECO:0000256" key="11">
    <source>
        <dbReference type="PIRSR" id="PIRSR605150-1"/>
    </source>
</evidence>
<dbReference type="Gene3D" id="3.90.550.10">
    <property type="entry name" value="Spore Coat Polysaccharide Biosynthesis Protein SpsA, Chain A"/>
    <property type="match status" value="1"/>
</dbReference>
<dbReference type="InterPro" id="IPR029044">
    <property type="entry name" value="Nucleotide-diphossugar_trans"/>
</dbReference>
<feature type="transmembrane region" description="Helical" evidence="14">
    <location>
        <begin position="511"/>
        <end position="533"/>
    </location>
</feature>
<protein>
    <recommendedName>
        <fullName evidence="17">Cellulose synthase-like protein E1</fullName>
    </recommendedName>
</protein>
<evidence type="ECO:0000256" key="13">
    <source>
        <dbReference type="PIRSR" id="PIRSR605150-3"/>
    </source>
</evidence>
<dbReference type="GO" id="GO:0000139">
    <property type="term" value="C:Golgi membrane"/>
    <property type="evidence" value="ECO:0007669"/>
    <property type="project" value="UniProtKB-SubCell"/>
</dbReference>
<comment type="function">
    <text evidence="9">Thought to be a Golgi-localized beta-glycan synthase that polymerize the backbones of noncellulosic polysaccharides (hemicelluloses) of plant cell wall.</text>
</comment>
<comment type="caution">
    <text evidence="15">The sequence shown here is derived from an EMBL/GenBank/DDBJ whole genome shotgun (WGS) entry which is preliminary data.</text>
</comment>
<evidence type="ECO:0000256" key="5">
    <source>
        <dbReference type="ARBA" id="ARBA00022989"/>
    </source>
</evidence>
<evidence type="ECO:0000256" key="2">
    <source>
        <dbReference type="ARBA" id="ARBA00022676"/>
    </source>
</evidence>
<dbReference type="EMBL" id="CAMAPE010000065">
    <property type="protein sequence ID" value="CAH9115240.1"/>
    <property type="molecule type" value="Genomic_DNA"/>
</dbReference>
<keyword evidence="3" id="KW-0808">Transferase</keyword>
<name>A0A9P0ZU31_CUSEU</name>
<evidence type="ECO:0000256" key="1">
    <source>
        <dbReference type="ARBA" id="ARBA00004653"/>
    </source>
</evidence>
<feature type="active site" evidence="11">
    <location>
        <position position="443"/>
    </location>
</feature>
<evidence type="ECO:0000313" key="15">
    <source>
        <dbReference type="EMBL" id="CAH9115240.1"/>
    </source>
</evidence>
<organism evidence="15 16">
    <name type="scientific">Cuscuta europaea</name>
    <name type="common">European dodder</name>
    <dbReference type="NCBI Taxonomy" id="41803"/>
    <lineage>
        <taxon>Eukaryota</taxon>
        <taxon>Viridiplantae</taxon>
        <taxon>Streptophyta</taxon>
        <taxon>Embryophyta</taxon>
        <taxon>Tracheophyta</taxon>
        <taxon>Spermatophyta</taxon>
        <taxon>Magnoliopsida</taxon>
        <taxon>eudicotyledons</taxon>
        <taxon>Gunneridae</taxon>
        <taxon>Pentapetalae</taxon>
        <taxon>asterids</taxon>
        <taxon>lamiids</taxon>
        <taxon>Solanales</taxon>
        <taxon>Convolvulaceae</taxon>
        <taxon>Cuscuteae</taxon>
        <taxon>Cuscuta</taxon>
        <taxon>Cuscuta subgen. Cuscuta</taxon>
    </lineage>
</organism>
<keyword evidence="6" id="KW-0333">Golgi apparatus</keyword>
<dbReference type="Proteomes" id="UP001152484">
    <property type="component" value="Unassembled WGS sequence"/>
</dbReference>
<evidence type="ECO:0000256" key="4">
    <source>
        <dbReference type="ARBA" id="ARBA00022692"/>
    </source>
</evidence>
<accession>A0A9P0ZU31</accession>